<evidence type="ECO:0000313" key="10">
    <source>
        <dbReference type="Proteomes" id="UP000533476"/>
    </source>
</evidence>
<keyword evidence="4 7" id="KW-0812">Transmembrane</keyword>
<dbReference type="InterPro" id="IPR020846">
    <property type="entry name" value="MFS_dom"/>
</dbReference>
<dbReference type="PROSITE" id="PS50850">
    <property type="entry name" value="MFS"/>
    <property type="match status" value="1"/>
</dbReference>
<evidence type="ECO:0000256" key="1">
    <source>
        <dbReference type="ARBA" id="ARBA00004651"/>
    </source>
</evidence>
<evidence type="ECO:0000256" key="2">
    <source>
        <dbReference type="ARBA" id="ARBA00022448"/>
    </source>
</evidence>
<evidence type="ECO:0000256" key="6">
    <source>
        <dbReference type="ARBA" id="ARBA00023136"/>
    </source>
</evidence>
<keyword evidence="2" id="KW-0813">Transport</keyword>
<dbReference type="PANTHER" id="PTHR23517">
    <property type="entry name" value="RESISTANCE PROTEIN MDTM, PUTATIVE-RELATED-RELATED"/>
    <property type="match status" value="1"/>
</dbReference>
<dbReference type="GO" id="GO:0022857">
    <property type="term" value="F:transmembrane transporter activity"/>
    <property type="evidence" value="ECO:0007669"/>
    <property type="project" value="InterPro"/>
</dbReference>
<keyword evidence="5 7" id="KW-1133">Transmembrane helix</keyword>
<feature type="transmembrane region" description="Helical" evidence="7">
    <location>
        <begin position="166"/>
        <end position="185"/>
    </location>
</feature>
<name>A0A7Y0Q3C0_9FIRM</name>
<feature type="transmembrane region" description="Helical" evidence="7">
    <location>
        <begin position="40"/>
        <end position="59"/>
    </location>
</feature>
<dbReference type="SUPFAM" id="SSF103473">
    <property type="entry name" value="MFS general substrate transporter"/>
    <property type="match status" value="1"/>
</dbReference>
<evidence type="ECO:0000256" key="7">
    <source>
        <dbReference type="SAM" id="Phobius"/>
    </source>
</evidence>
<dbReference type="InterPro" id="IPR036259">
    <property type="entry name" value="MFS_trans_sf"/>
</dbReference>
<dbReference type="CDD" id="cd17325">
    <property type="entry name" value="MFS_MdtG_SLC18_like"/>
    <property type="match status" value="1"/>
</dbReference>
<dbReference type="EMBL" id="JABBVZ010000050">
    <property type="protein sequence ID" value="NMP23402.1"/>
    <property type="molecule type" value="Genomic_DNA"/>
</dbReference>
<evidence type="ECO:0000256" key="4">
    <source>
        <dbReference type="ARBA" id="ARBA00022692"/>
    </source>
</evidence>
<reference evidence="9 10" key="1">
    <citation type="submission" date="2020-04" db="EMBL/GenBank/DDBJ databases">
        <authorList>
            <person name="Zhang R."/>
            <person name="Schippers A."/>
        </authorList>
    </citation>
    <scope>NUCLEOTIDE SEQUENCE [LARGE SCALE GENOMIC DNA]</scope>
    <source>
        <strain evidence="9 10">DSM 109850</strain>
    </source>
</reference>
<feature type="domain" description="Major facilitator superfamily (MFS) profile" evidence="8">
    <location>
        <begin position="13"/>
        <end position="387"/>
    </location>
</feature>
<feature type="transmembrane region" description="Helical" evidence="7">
    <location>
        <begin position="135"/>
        <end position="160"/>
    </location>
</feature>
<dbReference type="RefSeq" id="WP_169100651.1">
    <property type="nucleotide sequence ID" value="NZ_JABBVZ010000050.1"/>
</dbReference>
<feature type="transmembrane region" description="Helical" evidence="7">
    <location>
        <begin position="359"/>
        <end position="382"/>
    </location>
</feature>
<comment type="caution">
    <text evidence="9">The sequence shown here is derived from an EMBL/GenBank/DDBJ whole genome shotgun (WGS) entry which is preliminary data.</text>
</comment>
<feature type="transmembrane region" description="Helical" evidence="7">
    <location>
        <begin position="243"/>
        <end position="263"/>
    </location>
</feature>
<dbReference type="AlphaFoldDB" id="A0A7Y0Q3C0"/>
<dbReference type="Pfam" id="PF07690">
    <property type="entry name" value="MFS_1"/>
    <property type="match status" value="1"/>
</dbReference>
<dbReference type="PANTHER" id="PTHR23517:SF13">
    <property type="entry name" value="MAJOR FACILITATOR SUPERFAMILY MFS_1"/>
    <property type="match status" value="1"/>
</dbReference>
<dbReference type="Gene3D" id="1.20.1250.20">
    <property type="entry name" value="MFS general substrate transporter like domains"/>
    <property type="match status" value="2"/>
</dbReference>
<feature type="transmembrane region" description="Helical" evidence="7">
    <location>
        <begin position="299"/>
        <end position="321"/>
    </location>
</feature>
<evidence type="ECO:0000259" key="8">
    <source>
        <dbReference type="PROSITE" id="PS50850"/>
    </source>
</evidence>
<feature type="transmembrane region" description="Helical" evidence="7">
    <location>
        <begin position="103"/>
        <end position="123"/>
    </location>
</feature>
<evidence type="ECO:0000256" key="3">
    <source>
        <dbReference type="ARBA" id="ARBA00022475"/>
    </source>
</evidence>
<sequence length="391" mass="42345">MHNRVESATSTKILLTGVLGLAEFSRGALVVALLSNYVTGPLGAPLTVAGVALSAHYFLDTMFRGPSGWMVDRWGSKRVLMAGLAIEVVSLFGMMSAKTAMGAVAFVALLGVGTATHWPAVVTGTNRLSGQASRASAMSIVFAAWLAGSGLGPMVINFIMHGRDRTAFVLLILVDLAAWSLAVALQNPELEPRRPAHHPIREWVGTLWPFRFILPGMFLQNMTLGLMLPVLEPYVNRVLHLSHWQFAGLLTGGGAITVALLWPMGRATDRFGLRLPLIGGFFVAALALSMLAFTRHFYALVALGGVLGFSYAMILPSWNAFLGQLVPREIEGWHWGVFMTVEGLGMAVGPLVGTRLFEVAVWAPFLFSAGVLLVMGLFYWLFPFDAYWAAR</sequence>
<dbReference type="Proteomes" id="UP000533476">
    <property type="component" value="Unassembled WGS sequence"/>
</dbReference>
<comment type="subcellular location">
    <subcellularLocation>
        <location evidence="1">Cell membrane</location>
        <topology evidence="1">Multi-pass membrane protein</topology>
    </subcellularLocation>
</comment>
<gene>
    <name evidence="9" type="ORF">HIJ39_13735</name>
</gene>
<dbReference type="GO" id="GO:0005886">
    <property type="term" value="C:plasma membrane"/>
    <property type="evidence" value="ECO:0007669"/>
    <property type="project" value="UniProtKB-SubCell"/>
</dbReference>
<feature type="transmembrane region" description="Helical" evidence="7">
    <location>
        <begin position="333"/>
        <end position="353"/>
    </location>
</feature>
<feature type="transmembrane region" description="Helical" evidence="7">
    <location>
        <begin position="12"/>
        <end position="34"/>
    </location>
</feature>
<dbReference type="InterPro" id="IPR050171">
    <property type="entry name" value="MFS_Transporters"/>
</dbReference>
<protein>
    <submittedName>
        <fullName evidence="9">MFS transporter</fullName>
    </submittedName>
</protein>
<feature type="transmembrane region" description="Helical" evidence="7">
    <location>
        <begin position="275"/>
        <end position="293"/>
    </location>
</feature>
<evidence type="ECO:0000313" key="9">
    <source>
        <dbReference type="EMBL" id="NMP23402.1"/>
    </source>
</evidence>
<accession>A0A7Y0Q3C0</accession>
<evidence type="ECO:0000256" key="5">
    <source>
        <dbReference type="ARBA" id="ARBA00022989"/>
    </source>
</evidence>
<keyword evidence="3" id="KW-1003">Cell membrane</keyword>
<dbReference type="InterPro" id="IPR011701">
    <property type="entry name" value="MFS"/>
</dbReference>
<proteinExistence type="predicted"/>
<organism evidence="9 10">
    <name type="scientific">Sulfobacillus harzensis</name>
    <dbReference type="NCBI Taxonomy" id="2729629"/>
    <lineage>
        <taxon>Bacteria</taxon>
        <taxon>Bacillati</taxon>
        <taxon>Bacillota</taxon>
        <taxon>Clostridia</taxon>
        <taxon>Eubacteriales</taxon>
        <taxon>Clostridiales Family XVII. Incertae Sedis</taxon>
        <taxon>Sulfobacillus</taxon>
    </lineage>
</organism>
<keyword evidence="10" id="KW-1185">Reference proteome</keyword>
<keyword evidence="6 7" id="KW-0472">Membrane</keyword>